<organism evidence="1 2">
    <name type="scientific">Candidatus Portnoybacteria bacterium CG11_big_fil_rev_8_21_14_0_20_44_10</name>
    <dbReference type="NCBI Taxonomy" id="1974818"/>
    <lineage>
        <taxon>Bacteria</taxon>
        <taxon>Candidatus Portnoyibacteriota</taxon>
    </lineage>
</organism>
<proteinExistence type="predicted"/>
<evidence type="ECO:0000313" key="1">
    <source>
        <dbReference type="EMBL" id="PIQ73945.1"/>
    </source>
</evidence>
<dbReference type="EMBL" id="PCVN01000129">
    <property type="protein sequence ID" value="PIQ73945.1"/>
    <property type="molecule type" value="Genomic_DNA"/>
</dbReference>
<dbReference type="Proteomes" id="UP000231550">
    <property type="component" value="Unassembled WGS sequence"/>
</dbReference>
<protein>
    <submittedName>
        <fullName evidence="1">Uncharacterized protein</fullName>
    </submittedName>
</protein>
<dbReference type="AlphaFoldDB" id="A0A2H0KRP0"/>
<name>A0A2H0KRP0_9BACT</name>
<accession>A0A2H0KRP0</accession>
<reference evidence="1 2" key="1">
    <citation type="submission" date="2017-09" db="EMBL/GenBank/DDBJ databases">
        <title>Depth-based differentiation of microbial function through sediment-hosted aquifers and enrichment of novel symbionts in the deep terrestrial subsurface.</title>
        <authorList>
            <person name="Probst A.J."/>
            <person name="Ladd B."/>
            <person name="Jarett J.K."/>
            <person name="Geller-Mcgrath D.E."/>
            <person name="Sieber C.M."/>
            <person name="Emerson J.B."/>
            <person name="Anantharaman K."/>
            <person name="Thomas B.C."/>
            <person name="Malmstrom R."/>
            <person name="Stieglmeier M."/>
            <person name="Klingl A."/>
            <person name="Woyke T."/>
            <person name="Ryan C.M."/>
            <person name="Banfield J.F."/>
        </authorList>
    </citation>
    <scope>NUCLEOTIDE SEQUENCE [LARGE SCALE GENOMIC DNA]</scope>
    <source>
        <strain evidence="1">CG11_big_fil_rev_8_21_14_0_20_44_10</strain>
    </source>
</reference>
<gene>
    <name evidence="1" type="ORF">COV85_04760</name>
</gene>
<sequence>MEEFKLSVPKPNKTGLELLYELFELMTEDEKTAYVVVDYQRGIYPKIDFWRIASNGIAAGFLSVPLLKPFGLEEILLDKKIPDNLIVSPQKEEFITAREEYPEAWVNHYLDAKWLVGSFAKVIDSSQQIERGEAFVLRWSLKPDKETRIKLSFDECRLAPRDVLLRYIQEVDRRLTYNLTLFSSHKECDEAPKYLFATPLTELVYPITHGWYARGLRETNKPFVLDKVREYKTIPLVLGLEPASPLFKLAEEFDGLFWQRKADFLRLFTYWRELDKELDRLNQEYVRERTGRYCH</sequence>
<comment type="caution">
    <text evidence="1">The sequence shown here is derived from an EMBL/GenBank/DDBJ whole genome shotgun (WGS) entry which is preliminary data.</text>
</comment>
<evidence type="ECO:0000313" key="2">
    <source>
        <dbReference type="Proteomes" id="UP000231550"/>
    </source>
</evidence>